<dbReference type="PANTHER" id="PTHR30173:SF36">
    <property type="entry name" value="ECF RNA POLYMERASE SIGMA FACTOR SIGJ"/>
    <property type="match status" value="1"/>
</dbReference>
<keyword evidence="3" id="KW-0805">Transcription regulation</keyword>
<dbReference type="GO" id="GO:0006352">
    <property type="term" value="P:DNA-templated transcription initiation"/>
    <property type="evidence" value="ECO:0007669"/>
    <property type="project" value="InterPro"/>
</dbReference>
<evidence type="ECO:0000256" key="1">
    <source>
        <dbReference type="ARBA" id="ARBA00010641"/>
    </source>
</evidence>
<accession>A0A428YYC1</accession>
<reference evidence="9 10" key="1">
    <citation type="submission" date="2018-05" db="EMBL/GenBank/DDBJ databases">
        <title>Evolution of GPA BGCs.</title>
        <authorList>
            <person name="Waglechner N."/>
            <person name="Wright G.D."/>
        </authorList>
    </citation>
    <scope>NUCLEOTIDE SEQUENCE [LARGE SCALE GENOMIC DNA]</scope>
    <source>
        <strain evidence="9 10">A82846</strain>
    </source>
</reference>
<dbReference type="Pfam" id="PF12680">
    <property type="entry name" value="SnoaL_2"/>
    <property type="match status" value="1"/>
</dbReference>
<evidence type="ECO:0000256" key="5">
    <source>
        <dbReference type="ARBA" id="ARBA00023163"/>
    </source>
</evidence>
<dbReference type="Gene3D" id="3.10.450.50">
    <property type="match status" value="1"/>
</dbReference>
<dbReference type="GO" id="GO:0016987">
    <property type="term" value="F:sigma factor activity"/>
    <property type="evidence" value="ECO:0007669"/>
    <property type="project" value="UniProtKB-KW"/>
</dbReference>
<dbReference type="InterPro" id="IPR014303">
    <property type="entry name" value="RNA_pol_sigma-70_ECF"/>
</dbReference>
<dbReference type="Pfam" id="PF04542">
    <property type="entry name" value="Sigma70_r2"/>
    <property type="match status" value="1"/>
</dbReference>
<evidence type="ECO:0000256" key="2">
    <source>
        <dbReference type="ARBA" id="ARBA00011344"/>
    </source>
</evidence>
<comment type="caution">
    <text evidence="9">The sequence shown here is derived from an EMBL/GenBank/DDBJ whole genome shotgun (WGS) entry which is preliminary data.</text>
</comment>
<dbReference type="SUPFAM" id="SSF54427">
    <property type="entry name" value="NTF2-like"/>
    <property type="match status" value="1"/>
</dbReference>
<dbReference type="Proteomes" id="UP000287547">
    <property type="component" value="Unassembled WGS sequence"/>
</dbReference>
<dbReference type="OrthoDB" id="6689546at2"/>
<dbReference type="NCBIfam" id="TIGR02957">
    <property type="entry name" value="SigX4"/>
    <property type="match status" value="1"/>
</dbReference>
<dbReference type="InterPro" id="IPR036388">
    <property type="entry name" value="WH-like_DNA-bd_sf"/>
</dbReference>
<dbReference type="NCBIfam" id="TIGR02937">
    <property type="entry name" value="sigma70-ECF"/>
    <property type="match status" value="1"/>
</dbReference>
<organism evidence="9 10">
    <name type="scientific">Kibdelosporangium aridum</name>
    <dbReference type="NCBI Taxonomy" id="2030"/>
    <lineage>
        <taxon>Bacteria</taxon>
        <taxon>Bacillati</taxon>
        <taxon>Actinomycetota</taxon>
        <taxon>Actinomycetes</taxon>
        <taxon>Pseudonocardiales</taxon>
        <taxon>Pseudonocardiaceae</taxon>
        <taxon>Kibdelosporangium</taxon>
    </lineage>
</organism>
<evidence type="ECO:0000256" key="3">
    <source>
        <dbReference type="ARBA" id="ARBA00023015"/>
    </source>
</evidence>
<dbReference type="InterPro" id="IPR013324">
    <property type="entry name" value="RNA_pol_sigma_r3/r4-like"/>
</dbReference>
<feature type="domain" description="RNA polymerase sigma factor 70 region 4 type 2" evidence="7">
    <location>
        <begin position="112"/>
        <end position="157"/>
    </location>
</feature>
<dbReference type="Pfam" id="PF08281">
    <property type="entry name" value="Sigma70_r4_2"/>
    <property type="match status" value="1"/>
</dbReference>
<evidence type="ECO:0000259" key="8">
    <source>
        <dbReference type="Pfam" id="PF12680"/>
    </source>
</evidence>
<dbReference type="NCBIfam" id="NF007214">
    <property type="entry name" value="PRK09636.1"/>
    <property type="match status" value="1"/>
</dbReference>
<dbReference type="PANTHER" id="PTHR30173">
    <property type="entry name" value="SIGMA 19 FACTOR"/>
    <property type="match status" value="1"/>
</dbReference>
<name>A0A428YYC1_KIBAR</name>
<dbReference type="SUPFAM" id="SSF88659">
    <property type="entry name" value="Sigma3 and sigma4 domains of RNA polymerase sigma factors"/>
    <property type="match status" value="1"/>
</dbReference>
<dbReference type="InterPro" id="IPR007627">
    <property type="entry name" value="RNA_pol_sigma70_r2"/>
</dbReference>
<feature type="domain" description="RNA polymerase sigma-70 region 2" evidence="6">
    <location>
        <begin position="11"/>
        <end position="70"/>
    </location>
</feature>
<comment type="similarity">
    <text evidence="1">Belongs to the sigma-70 factor family. ECF subfamily.</text>
</comment>
<dbReference type="InterPro" id="IPR013325">
    <property type="entry name" value="RNA_pol_sigma_r2"/>
</dbReference>
<dbReference type="InterPro" id="IPR052704">
    <property type="entry name" value="ECF_Sigma-70_Domain"/>
</dbReference>
<evidence type="ECO:0000259" key="7">
    <source>
        <dbReference type="Pfam" id="PF08281"/>
    </source>
</evidence>
<evidence type="ECO:0000256" key="4">
    <source>
        <dbReference type="ARBA" id="ARBA00023082"/>
    </source>
</evidence>
<keyword evidence="5" id="KW-0804">Transcription</keyword>
<dbReference type="SUPFAM" id="SSF88946">
    <property type="entry name" value="Sigma2 domain of RNA polymerase sigma factors"/>
    <property type="match status" value="1"/>
</dbReference>
<gene>
    <name evidence="9" type="ORF">DMH04_37470</name>
</gene>
<dbReference type="InterPro" id="IPR013249">
    <property type="entry name" value="RNA_pol_sigma70_r4_t2"/>
</dbReference>
<sequence length="293" mass="32457">MTGVELFEGQRARMFGIAYRMLGSAAEAEDVVQDAFLKWHGTDQGVIETPSAWLTKVVTNLCLTRLSSARVRREQYVGPWLPEPVPTADGALGPLETVEQRELVSIGVLIVLERLTPPERAVFVLREAFGHSHREIAEILEVGEASSRQLYSRARKHVTEARKRFPADRARHEEIVRQFVKAMLQGDVAGLEQLLAEDVVSWADGGGKVTAARRPVVGKGKVLRYLLGLRQRPEIEHITTEIAEVNGQPAAFLRWHGVVAAVFAPELDGDRVSALRLVINPDKLSAVTNRRPA</sequence>
<dbReference type="InterPro" id="IPR037401">
    <property type="entry name" value="SnoaL-like"/>
</dbReference>
<dbReference type="EMBL" id="QHKI01000046">
    <property type="protein sequence ID" value="RSM75829.1"/>
    <property type="molecule type" value="Genomic_DNA"/>
</dbReference>
<dbReference type="InterPro" id="IPR014284">
    <property type="entry name" value="RNA_pol_sigma-70_dom"/>
</dbReference>
<keyword evidence="4" id="KW-0731">Sigma factor</keyword>
<evidence type="ECO:0000313" key="10">
    <source>
        <dbReference type="Proteomes" id="UP000287547"/>
    </source>
</evidence>
<dbReference type="GO" id="GO:0003677">
    <property type="term" value="F:DNA binding"/>
    <property type="evidence" value="ECO:0007669"/>
    <property type="project" value="InterPro"/>
</dbReference>
<evidence type="ECO:0000313" key="9">
    <source>
        <dbReference type="EMBL" id="RSM75829.1"/>
    </source>
</evidence>
<protein>
    <submittedName>
        <fullName evidence="9">RNA polymerase sigma-70 factor</fullName>
    </submittedName>
</protein>
<proteinExistence type="inferred from homology"/>
<dbReference type="Gene3D" id="1.10.10.10">
    <property type="entry name" value="Winged helix-like DNA-binding domain superfamily/Winged helix DNA-binding domain"/>
    <property type="match status" value="1"/>
</dbReference>
<evidence type="ECO:0000259" key="6">
    <source>
        <dbReference type="Pfam" id="PF04542"/>
    </source>
</evidence>
<dbReference type="Gene3D" id="1.10.1740.10">
    <property type="match status" value="1"/>
</dbReference>
<dbReference type="InterPro" id="IPR032710">
    <property type="entry name" value="NTF2-like_dom_sf"/>
</dbReference>
<comment type="subunit">
    <text evidence="2">Interacts transiently with the RNA polymerase catalytic core formed by RpoA, RpoB, RpoC and RpoZ (2 alpha, 1 beta, 1 beta' and 1 omega subunit) to form the RNA polymerase holoenzyme that can initiate transcription.</text>
</comment>
<dbReference type="RefSeq" id="WP_037258864.1">
    <property type="nucleotide sequence ID" value="NZ_QHKI01000046.1"/>
</dbReference>
<feature type="domain" description="SnoaL-like" evidence="8">
    <location>
        <begin position="176"/>
        <end position="258"/>
    </location>
</feature>
<dbReference type="AlphaFoldDB" id="A0A428YYC1"/>